<evidence type="ECO:0000313" key="2">
    <source>
        <dbReference type="EMBL" id="SMX49757.1"/>
    </source>
</evidence>
<keyword evidence="3" id="KW-1185">Reference proteome</keyword>
<gene>
    <name evidence="2" type="ORF">MAA8898_04427</name>
</gene>
<sequence>MSEKMHRRSFLIGTHTAVFAILASPLPAQQGMALSAGEAFDGLLADTLSVIDVRSREEWQETGVGSGVWPISMHEDRFAERLFAAKALSGQRRIGLICATGGRSASLLGALIRAGYSSGYADIAEGMLGSGSGPGWIASGLPTVPLDVALKNMPAELA</sequence>
<dbReference type="Proteomes" id="UP000207598">
    <property type="component" value="Unassembled WGS sequence"/>
</dbReference>
<evidence type="ECO:0000259" key="1">
    <source>
        <dbReference type="PROSITE" id="PS50206"/>
    </source>
</evidence>
<dbReference type="AlphaFoldDB" id="A0A238L445"/>
<dbReference type="InterPro" id="IPR036873">
    <property type="entry name" value="Rhodanese-like_dom_sf"/>
</dbReference>
<dbReference type="PROSITE" id="PS50206">
    <property type="entry name" value="RHODANESE_3"/>
    <property type="match status" value="1"/>
</dbReference>
<dbReference type="InterPro" id="IPR001763">
    <property type="entry name" value="Rhodanese-like_dom"/>
</dbReference>
<protein>
    <recommendedName>
        <fullName evidence="1">Rhodanese domain-containing protein</fullName>
    </recommendedName>
</protein>
<dbReference type="OrthoDB" id="9812109at2"/>
<dbReference type="Gene3D" id="3.40.250.10">
    <property type="entry name" value="Rhodanese-like domain"/>
    <property type="match status" value="1"/>
</dbReference>
<reference evidence="2 3" key="1">
    <citation type="submission" date="2017-05" db="EMBL/GenBank/DDBJ databases">
        <authorList>
            <person name="Song R."/>
            <person name="Chenine A.L."/>
            <person name="Ruprecht R.M."/>
        </authorList>
    </citation>
    <scope>NUCLEOTIDE SEQUENCE [LARGE SCALE GENOMIC DNA]</scope>
    <source>
        <strain evidence="2 3">CECT 8898</strain>
    </source>
</reference>
<dbReference type="SUPFAM" id="SSF52821">
    <property type="entry name" value="Rhodanese/Cell cycle control phosphatase"/>
    <property type="match status" value="1"/>
</dbReference>
<organism evidence="2 3">
    <name type="scientific">Maliponia aquimaris</name>
    <dbReference type="NCBI Taxonomy" id="1673631"/>
    <lineage>
        <taxon>Bacteria</taxon>
        <taxon>Pseudomonadati</taxon>
        <taxon>Pseudomonadota</taxon>
        <taxon>Alphaproteobacteria</taxon>
        <taxon>Rhodobacterales</taxon>
        <taxon>Paracoccaceae</taxon>
        <taxon>Maliponia</taxon>
    </lineage>
</organism>
<proteinExistence type="predicted"/>
<evidence type="ECO:0000313" key="3">
    <source>
        <dbReference type="Proteomes" id="UP000207598"/>
    </source>
</evidence>
<accession>A0A238L445</accession>
<dbReference type="EMBL" id="FXYF01000017">
    <property type="protein sequence ID" value="SMX49757.1"/>
    <property type="molecule type" value="Genomic_DNA"/>
</dbReference>
<dbReference type="Pfam" id="PF00581">
    <property type="entry name" value="Rhodanese"/>
    <property type="match status" value="1"/>
</dbReference>
<feature type="domain" description="Rhodanese" evidence="1">
    <location>
        <begin position="44"/>
        <end position="145"/>
    </location>
</feature>
<dbReference type="RefSeq" id="WP_094023165.1">
    <property type="nucleotide sequence ID" value="NZ_FXYF01000017.1"/>
</dbReference>
<name>A0A238L445_9RHOB</name>